<name>A0A660L2Y4_9ACTN</name>
<comment type="caution">
    <text evidence="1">The sequence shown here is derived from an EMBL/GenBank/DDBJ whole genome shotgun (WGS) entry which is preliminary data.</text>
</comment>
<dbReference type="OrthoDB" id="5182494at2"/>
<proteinExistence type="predicted"/>
<dbReference type="AlphaFoldDB" id="A0A660L2Y4"/>
<keyword evidence="2" id="KW-1185">Reference proteome</keyword>
<gene>
    <name evidence="1" type="ORF">C8N24_6403</name>
</gene>
<evidence type="ECO:0000313" key="1">
    <source>
        <dbReference type="EMBL" id="RKQ88361.1"/>
    </source>
</evidence>
<evidence type="ECO:0000313" key="2">
    <source>
        <dbReference type="Proteomes" id="UP000278962"/>
    </source>
</evidence>
<dbReference type="Proteomes" id="UP000278962">
    <property type="component" value="Unassembled WGS sequence"/>
</dbReference>
<reference evidence="1 2" key="1">
    <citation type="submission" date="2018-10" db="EMBL/GenBank/DDBJ databases">
        <title>Genomic Encyclopedia of Archaeal and Bacterial Type Strains, Phase II (KMG-II): from individual species to whole genera.</title>
        <authorList>
            <person name="Goeker M."/>
        </authorList>
    </citation>
    <scope>NUCLEOTIDE SEQUENCE [LARGE SCALE GENOMIC DNA]</scope>
    <source>
        <strain evidence="1 2">DSM 14954</strain>
    </source>
</reference>
<dbReference type="RefSeq" id="WP_147448090.1">
    <property type="nucleotide sequence ID" value="NZ_RBIL01000002.1"/>
</dbReference>
<accession>A0A660L2Y4</accession>
<protein>
    <submittedName>
        <fullName evidence="1">Uncharacterized protein</fullName>
    </submittedName>
</protein>
<organism evidence="1 2">
    <name type="scientific">Solirubrobacter pauli</name>
    <dbReference type="NCBI Taxonomy" id="166793"/>
    <lineage>
        <taxon>Bacteria</taxon>
        <taxon>Bacillati</taxon>
        <taxon>Actinomycetota</taxon>
        <taxon>Thermoleophilia</taxon>
        <taxon>Solirubrobacterales</taxon>
        <taxon>Solirubrobacteraceae</taxon>
        <taxon>Solirubrobacter</taxon>
    </lineage>
</organism>
<sequence>MSEWVPIGTSWLGHRPEPLIHERLWACPLIGDGPYQGLIDEHGRGLVYRQDGGYEERTTYEADRVVVEGIVTTFIVDGRPVRSVYTNGEEERYHYDGERLVAIDEAPTLWDTAIGSARYDTGGRLEISYDDRGLRAIEGVWTRLDEPWPDALARGATEIAAKVVEDIKRVIEEPVDGVVSLTLGYVQDGGGVLDSVSLNRSRDHNSVFYPYGREWPIGEIDSGVDQATEALWMSNAALNSIELPNRTLLNAVAAILARYDWTGIFTPTDDFVTFIAEHDEGYAEKVESLRAANPPERAEPWIRLLEKAEPYEF</sequence>
<dbReference type="EMBL" id="RBIL01000002">
    <property type="protein sequence ID" value="RKQ88361.1"/>
    <property type="molecule type" value="Genomic_DNA"/>
</dbReference>